<reference evidence="4 5" key="1">
    <citation type="submission" date="2019-04" db="EMBL/GenBank/DDBJ databases">
        <title>Genome sequencing of Clostridium botulinum Groups I-IV and Clostridium butyricum.</title>
        <authorList>
            <person name="Brunt J."/>
            <person name="Van Vliet A.H.M."/>
            <person name="Stringer S.C."/>
            <person name="Carter A.T."/>
            <person name="Peck M.W."/>
        </authorList>
    </citation>
    <scope>NUCLEOTIDE SEQUENCE [LARGE SCALE GENOMIC DNA]</scope>
    <source>
        <strain evidence="2 5">1605</strain>
        <strain evidence="3 4">CB-K-33E</strain>
    </source>
</reference>
<keyword evidence="1" id="KW-0732">Signal</keyword>
<proteinExistence type="predicted"/>
<sequence>MKFTKILIFTIFFTCTFLYNVNATAIGPISASYKEGGYTINHADEYVLKAKLVTPDSVTSLAIVDSQGNQKIFRKFSKAYIPTSEIILEENDSIVIIGNGEISLNFSK</sequence>
<dbReference type="Proteomes" id="UP000473681">
    <property type="component" value="Unassembled WGS sequence"/>
</dbReference>
<accession>A0A0M1LIB9</accession>
<dbReference type="OrthoDB" id="1911954at2"/>
<evidence type="ECO:0000313" key="2">
    <source>
        <dbReference type="EMBL" id="NFF87742.1"/>
    </source>
</evidence>
<comment type="caution">
    <text evidence="2">The sequence shown here is derived from an EMBL/GenBank/DDBJ whole genome shotgun (WGS) entry which is preliminary data.</text>
</comment>
<evidence type="ECO:0000256" key="1">
    <source>
        <dbReference type="SAM" id="SignalP"/>
    </source>
</evidence>
<dbReference type="EMBL" id="SWOV01000015">
    <property type="protein sequence ID" value="NFF87742.1"/>
    <property type="molecule type" value="Genomic_DNA"/>
</dbReference>
<name>A0A0M1LIB9_CLOBO</name>
<feature type="chain" id="PRO_5036294479" evidence="1">
    <location>
        <begin position="26"/>
        <end position="108"/>
    </location>
</feature>
<organism evidence="2 5">
    <name type="scientific">Clostridium botulinum</name>
    <dbReference type="NCBI Taxonomy" id="1491"/>
    <lineage>
        <taxon>Bacteria</taxon>
        <taxon>Bacillati</taxon>
        <taxon>Bacillota</taxon>
        <taxon>Clostridia</taxon>
        <taxon>Eubacteriales</taxon>
        <taxon>Clostridiaceae</taxon>
        <taxon>Clostridium</taxon>
    </lineage>
</organism>
<evidence type="ECO:0000313" key="5">
    <source>
        <dbReference type="Proteomes" id="UP000476820"/>
    </source>
</evidence>
<dbReference type="EMBL" id="SWVK01000001">
    <property type="protein sequence ID" value="NFN33756.1"/>
    <property type="molecule type" value="Genomic_DNA"/>
</dbReference>
<feature type="signal peptide" evidence="1">
    <location>
        <begin position="1"/>
        <end position="25"/>
    </location>
</feature>
<dbReference type="AlphaFoldDB" id="A0A0M1LIB9"/>
<dbReference type="RefSeq" id="WP_053341929.1">
    <property type="nucleotide sequence ID" value="NZ_LFPA01000057.1"/>
</dbReference>
<dbReference type="Proteomes" id="UP000476820">
    <property type="component" value="Unassembled WGS sequence"/>
</dbReference>
<protein>
    <submittedName>
        <fullName evidence="2">Uncharacterized protein</fullName>
    </submittedName>
</protein>
<gene>
    <name evidence="2" type="ORF">FC774_07615</name>
    <name evidence="3" type="ORF">FDB51_01135</name>
</gene>
<evidence type="ECO:0000313" key="3">
    <source>
        <dbReference type="EMBL" id="NFN33756.1"/>
    </source>
</evidence>
<evidence type="ECO:0000313" key="4">
    <source>
        <dbReference type="Proteomes" id="UP000473681"/>
    </source>
</evidence>